<dbReference type="AlphaFoldDB" id="A0A1C6UKS6"/>
<dbReference type="PANTHER" id="PTHR43433">
    <property type="entry name" value="HYDROLASE, ALPHA/BETA FOLD FAMILY PROTEIN"/>
    <property type="match status" value="1"/>
</dbReference>
<accession>A0A1C6UKS6</accession>
<dbReference type="EMBL" id="FMIA01000002">
    <property type="protein sequence ID" value="SCL54453.1"/>
    <property type="molecule type" value="Genomic_DNA"/>
</dbReference>
<dbReference type="Proteomes" id="UP000198937">
    <property type="component" value="Unassembled WGS sequence"/>
</dbReference>
<organism evidence="2 3">
    <name type="scientific">Micromonospora yangpuensis</name>
    <dbReference type="NCBI Taxonomy" id="683228"/>
    <lineage>
        <taxon>Bacteria</taxon>
        <taxon>Bacillati</taxon>
        <taxon>Actinomycetota</taxon>
        <taxon>Actinomycetes</taxon>
        <taxon>Micromonosporales</taxon>
        <taxon>Micromonosporaceae</taxon>
        <taxon>Micromonospora</taxon>
    </lineage>
</organism>
<evidence type="ECO:0000313" key="3">
    <source>
        <dbReference type="Proteomes" id="UP000198937"/>
    </source>
</evidence>
<dbReference type="SUPFAM" id="SSF53474">
    <property type="entry name" value="alpha/beta-Hydrolases"/>
    <property type="match status" value="1"/>
</dbReference>
<dbReference type="InterPro" id="IPR050471">
    <property type="entry name" value="AB_hydrolase"/>
</dbReference>
<feature type="domain" description="AB hydrolase-1" evidence="1">
    <location>
        <begin position="35"/>
        <end position="259"/>
    </location>
</feature>
<dbReference type="PANTHER" id="PTHR43433:SF5">
    <property type="entry name" value="AB HYDROLASE-1 DOMAIN-CONTAINING PROTEIN"/>
    <property type="match status" value="1"/>
</dbReference>
<dbReference type="OrthoDB" id="9785847at2"/>
<name>A0A1C6UKS6_9ACTN</name>
<dbReference type="InterPro" id="IPR000073">
    <property type="entry name" value="AB_hydrolase_1"/>
</dbReference>
<sequence>MPYVSASDGTALFYADTDGEHPVVFLSSASMGIRWWDAHVPGLVARGRRCVRYDRRGHGRSDWPWRGYDYDTLADDLHQLIEHLDLRDVTLVGYAMGGGEAVRYLTRHGAQRVRRLMLVASTTPVLLQSPGNPDGVPPEVVEGLLAALQADRPRLLAETAAPFLVGAPGTATDLPLSPEMVQWICQLSLECSLHANVEVYRTLYTTDLSEDVRAVTVPTLVVHGDRDLAAPLALCGERTARDIPDSKLLVYPGAAHGLAVTHSARLTADLLAFTTD</sequence>
<keyword evidence="3" id="KW-1185">Reference proteome</keyword>
<dbReference type="PRINTS" id="PR00111">
    <property type="entry name" value="ABHYDROLASE"/>
</dbReference>
<gene>
    <name evidence="2" type="ORF">GA0070617_2669</name>
</gene>
<dbReference type="Gene3D" id="3.40.50.1820">
    <property type="entry name" value="alpha/beta hydrolase"/>
    <property type="match status" value="1"/>
</dbReference>
<evidence type="ECO:0000313" key="2">
    <source>
        <dbReference type="EMBL" id="SCL54453.1"/>
    </source>
</evidence>
<dbReference type="InterPro" id="IPR029058">
    <property type="entry name" value="AB_hydrolase_fold"/>
</dbReference>
<dbReference type="RefSeq" id="WP_091437001.1">
    <property type="nucleotide sequence ID" value="NZ_BMMJ01000009.1"/>
</dbReference>
<proteinExistence type="predicted"/>
<dbReference type="Pfam" id="PF00561">
    <property type="entry name" value="Abhydrolase_1"/>
    <property type="match status" value="1"/>
</dbReference>
<reference evidence="2 3" key="1">
    <citation type="submission" date="2016-06" db="EMBL/GenBank/DDBJ databases">
        <authorList>
            <person name="Kjaerup R.B."/>
            <person name="Dalgaard T.S."/>
            <person name="Juul-Madsen H.R."/>
        </authorList>
    </citation>
    <scope>NUCLEOTIDE SEQUENCE [LARGE SCALE GENOMIC DNA]</scope>
    <source>
        <strain evidence="2 3">DSM 45577</strain>
    </source>
</reference>
<dbReference type="STRING" id="683228.GA0070617_2669"/>
<evidence type="ECO:0000259" key="1">
    <source>
        <dbReference type="Pfam" id="PF00561"/>
    </source>
</evidence>
<protein>
    <submittedName>
        <fullName evidence="2">Pimeloyl-ACP methyl ester carboxylesterase</fullName>
    </submittedName>
</protein>
<dbReference type="GO" id="GO:0003824">
    <property type="term" value="F:catalytic activity"/>
    <property type="evidence" value="ECO:0007669"/>
    <property type="project" value="UniProtKB-ARBA"/>
</dbReference>